<feature type="chain" id="PRO_5022020659" evidence="2">
    <location>
        <begin position="25"/>
        <end position="221"/>
    </location>
</feature>
<protein>
    <submittedName>
        <fullName evidence="3">Uncharacterized protein</fullName>
    </submittedName>
</protein>
<dbReference type="EMBL" id="VFOZ01000001">
    <property type="protein sequence ID" value="TQM01392.1"/>
    <property type="molecule type" value="Genomic_DNA"/>
</dbReference>
<gene>
    <name evidence="3" type="ORF">FB559_7150</name>
</gene>
<dbReference type="RefSeq" id="WP_141961230.1">
    <property type="nucleotide sequence ID" value="NZ_VFOZ01000001.1"/>
</dbReference>
<comment type="caution">
    <text evidence="3">The sequence shown here is derived from an EMBL/GenBank/DDBJ whole genome shotgun (WGS) entry which is preliminary data.</text>
</comment>
<evidence type="ECO:0000313" key="4">
    <source>
        <dbReference type="Proteomes" id="UP000316096"/>
    </source>
</evidence>
<keyword evidence="2" id="KW-0732">Signal</keyword>
<sequence>MNKFLALPAAAAFGVLAVPAVAYAHSSGAVTCRATFTAHPENASPPWANDTFVRITTIRAASEGTWKAHITDLGHFTTIAGTRSDSGDTIQNAVTGVFAGRGDYTVTSAAKPHCVPGEHYSGSAGPATGQWPVHYFTAATTSGIDPWHWDYRTCREHMSEDSVAGTTGHLAGLKCRPHQPKPTPTPTTTDTGTPSPTPSTSTSPGEAPAPTPVDSDLPVTG</sequence>
<feature type="signal peptide" evidence="2">
    <location>
        <begin position="1"/>
        <end position="24"/>
    </location>
</feature>
<evidence type="ECO:0000256" key="1">
    <source>
        <dbReference type="SAM" id="MobiDB-lite"/>
    </source>
</evidence>
<organism evidence="3 4">
    <name type="scientific">Actinoallomurus bryophytorum</name>
    <dbReference type="NCBI Taxonomy" id="1490222"/>
    <lineage>
        <taxon>Bacteria</taxon>
        <taxon>Bacillati</taxon>
        <taxon>Actinomycetota</taxon>
        <taxon>Actinomycetes</taxon>
        <taxon>Streptosporangiales</taxon>
        <taxon>Thermomonosporaceae</taxon>
        <taxon>Actinoallomurus</taxon>
    </lineage>
</organism>
<dbReference type="Proteomes" id="UP000316096">
    <property type="component" value="Unassembled WGS sequence"/>
</dbReference>
<keyword evidence="4" id="KW-1185">Reference proteome</keyword>
<evidence type="ECO:0000313" key="3">
    <source>
        <dbReference type="EMBL" id="TQM01392.1"/>
    </source>
</evidence>
<feature type="compositionally biased region" description="Low complexity" evidence="1">
    <location>
        <begin position="186"/>
        <end position="208"/>
    </location>
</feature>
<feature type="region of interest" description="Disordered" evidence="1">
    <location>
        <begin position="163"/>
        <end position="221"/>
    </location>
</feature>
<name>A0A543CWA7_9ACTN</name>
<accession>A0A543CWA7</accession>
<evidence type="ECO:0000256" key="2">
    <source>
        <dbReference type="SAM" id="SignalP"/>
    </source>
</evidence>
<proteinExistence type="predicted"/>
<dbReference type="AlphaFoldDB" id="A0A543CWA7"/>
<reference evidence="3 4" key="1">
    <citation type="submission" date="2019-06" db="EMBL/GenBank/DDBJ databases">
        <title>Sequencing the genomes of 1000 actinobacteria strains.</title>
        <authorList>
            <person name="Klenk H.-P."/>
        </authorList>
    </citation>
    <scope>NUCLEOTIDE SEQUENCE [LARGE SCALE GENOMIC DNA]</scope>
    <source>
        <strain evidence="3 4">DSM 102200</strain>
    </source>
</reference>